<dbReference type="InterPro" id="IPR010930">
    <property type="entry name" value="Flg_bb/hook_C_dom"/>
</dbReference>
<keyword evidence="3 4" id="KW-0975">Bacterial flagellum</keyword>
<dbReference type="OrthoDB" id="9804559at2"/>
<dbReference type="GO" id="GO:0009425">
    <property type="term" value="C:bacterial-type flagellum basal body"/>
    <property type="evidence" value="ECO:0007669"/>
    <property type="project" value="UniProtKB-SubCell"/>
</dbReference>
<dbReference type="Pfam" id="PF06429">
    <property type="entry name" value="Flg_bbr_C"/>
    <property type="match status" value="1"/>
</dbReference>
<dbReference type="PROSITE" id="PS00588">
    <property type="entry name" value="FLAGELLA_BB_ROD"/>
    <property type="match status" value="1"/>
</dbReference>
<dbReference type="InterPro" id="IPR019776">
    <property type="entry name" value="Flagellar_basal_body_rod_CS"/>
</dbReference>
<dbReference type="Pfam" id="PF22692">
    <property type="entry name" value="LlgE_F_G_D1"/>
    <property type="match status" value="1"/>
</dbReference>
<keyword evidence="8" id="KW-0966">Cell projection</keyword>
<evidence type="ECO:0000259" key="7">
    <source>
        <dbReference type="Pfam" id="PF22692"/>
    </source>
</evidence>
<gene>
    <name evidence="8" type="ORF">EDC27_1072</name>
</gene>
<dbReference type="GO" id="GO:0005829">
    <property type="term" value="C:cytosol"/>
    <property type="evidence" value="ECO:0007669"/>
    <property type="project" value="TreeGrafter"/>
</dbReference>
<dbReference type="PANTHER" id="PTHR30435">
    <property type="entry name" value="FLAGELLAR PROTEIN"/>
    <property type="match status" value="1"/>
</dbReference>
<dbReference type="InterPro" id="IPR037925">
    <property type="entry name" value="FlgE/F/G-like"/>
</dbReference>
<dbReference type="InterPro" id="IPR053967">
    <property type="entry name" value="LlgE_F_G-like_D1"/>
</dbReference>
<evidence type="ECO:0000259" key="6">
    <source>
        <dbReference type="Pfam" id="PF06429"/>
    </source>
</evidence>
<name>A0A3N1VLH9_9BACT</name>
<evidence type="ECO:0000313" key="8">
    <source>
        <dbReference type="EMBL" id="ROR01878.1"/>
    </source>
</evidence>
<dbReference type="AlphaFoldDB" id="A0A3N1VLH9"/>
<comment type="similarity">
    <text evidence="2 4">Belongs to the flagella basal body rod proteins family.</text>
</comment>
<dbReference type="GO" id="GO:0009424">
    <property type="term" value="C:bacterial-type flagellum hook"/>
    <property type="evidence" value="ECO:0007669"/>
    <property type="project" value="TreeGrafter"/>
</dbReference>
<keyword evidence="9" id="KW-1185">Reference proteome</keyword>
<feature type="domain" description="Flagellar basal-body/hook protein C-terminal" evidence="6">
    <location>
        <begin position="349"/>
        <end position="391"/>
    </location>
</feature>
<evidence type="ECO:0000256" key="3">
    <source>
        <dbReference type="ARBA" id="ARBA00023143"/>
    </source>
</evidence>
<comment type="function">
    <text evidence="4">A flexible structure which links the flagellar filament to the drive apparatus in the basal body.</text>
</comment>
<protein>
    <recommendedName>
        <fullName evidence="4">Flagellar hook protein FlgE</fullName>
    </recommendedName>
</protein>
<proteinExistence type="inferred from homology"/>
<dbReference type="SUPFAM" id="SSF117143">
    <property type="entry name" value="Flagellar hook protein flgE"/>
    <property type="match status" value="1"/>
</dbReference>
<evidence type="ECO:0000313" key="9">
    <source>
        <dbReference type="Proteomes" id="UP000276223"/>
    </source>
</evidence>
<evidence type="ECO:0000256" key="4">
    <source>
        <dbReference type="RuleBase" id="RU362116"/>
    </source>
</evidence>
<comment type="subcellular location">
    <subcellularLocation>
        <location evidence="1 4">Bacterial flagellum basal body</location>
    </subcellularLocation>
</comment>
<dbReference type="EMBL" id="RJVA01000010">
    <property type="protein sequence ID" value="ROR01878.1"/>
    <property type="molecule type" value="Genomic_DNA"/>
</dbReference>
<dbReference type="Proteomes" id="UP000276223">
    <property type="component" value="Unassembled WGS sequence"/>
</dbReference>
<dbReference type="InterPro" id="IPR020013">
    <property type="entry name" value="Flagellar_FlgE/F/G"/>
</dbReference>
<evidence type="ECO:0000259" key="5">
    <source>
        <dbReference type="Pfam" id="PF00460"/>
    </source>
</evidence>
<keyword evidence="8" id="KW-0969">Cilium</keyword>
<keyword evidence="8" id="KW-0282">Flagellum</keyword>
<evidence type="ECO:0000256" key="2">
    <source>
        <dbReference type="ARBA" id="ARBA00009677"/>
    </source>
</evidence>
<organism evidence="8 9">
    <name type="scientific">Desulfosoma caldarium</name>
    <dbReference type="NCBI Taxonomy" id="610254"/>
    <lineage>
        <taxon>Bacteria</taxon>
        <taxon>Pseudomonadati</taxon>
        <taxon>Thermodesulfobacteriota</taxon>
        <taxon>Syntrophobacteria</taxon>
        <taxon>Syntrophobacterales</taxon>
        <taxon>Syntrophobacteraceae</taxon>
        <taxon>Desulfosoma</taxon>
    </lineage>
</organism>
<evidence type="ECO:0000256" key="1">
    <source>
        <dbReference type="ARBA" id="ARBA00004117"/>
    </source>
</evidence>
<dbReference type="PANTHER" id="PTHR30435:SF1">
    <property type="entry name" value="FLAGELLAR HOOK PROTEIN FLGE"/>
    <property type="match status" value="1"/>
</dbReference>
<feature type="domain" description="Flagellar hook protein FlgE/F/G-like D1" evidence="7">
    <location>
        <begin position="89"/>
        <end position="159"/>
    </location>
</feature>
<dbReference type="GO" id="GO:0071978">
    <property type="term" value="P:bacterial-type flagellum-dependent swarming motility"/>
    <property type="evidence" value="ECO:0007669"/>
    <property type="project" value="TreeGrafter"/>
</dbReference>
<dbReference type="RefSeq" id="WP_123289563.1">
    <property type="nucleotide sequence ID" value="NZ_RJVA01000010.1"/>
</dbReference>
<accession>A0A3N1VLH9</accession>
<sequence length="393" mass="42163">MGISQAMNIGVSGLNASATALTVVSDNIANVNTTAFKSNSVRFGDLVAGYYSTLSQDSDREGSGTAIMGIVTEFAQGPLISTTRWSDVAINGEGFFSVQVPGTTNVYYTRDGSFHMDKDGYLVNELGYRVLNRDGNAIKVDNPSDPRFSNYYVDSNGQIWGTPTDPAQAVIYAANANQSPKAYGSVYIKDPVNSDITITLNDGTELVLTVGEDETFHVQFNTDTDGDGEMDAFQGAINLSEFSLTETDLDGDGTPDLDGISPDAEPGYYTITEVESTLASGDSWSEDNWMATSNDPQPVLDAQLRVSTFANNNGLIRQGNNLFTQGPESKFPIHGTANDGIRGNIFSSTIEGSNVDIAKEMVNMITYQASYNANSKTITTSAELLNTAVNMVR</sequence>
<dbReference type="InterPro" id="IPR001444">
    <property type="entry name" value="Flag_bb_rod_N"/>
</dbReference>
<feature type="domain" description="Flagellar basal body rod protein N-terminal" evidence="5">
    <location>
        <begin position="7"/>
        <end position="37"/>
    </location>
</feature>
<dbReference type="NCBIfam" id="TIGR03506">
    <property type="entry name" value="FlgEFG_subfam"/>
    <property type="match status" value="1"/>
</dbReference>
<dbReference type="Pfam" id="PF00460">
    <property type="entry name" value="Flg_bb_rod"/>
    <property type="match status" value="1"/>
</dbReference>
<comment type="caution">
    <text evidence="8">The sequence shown here is derived from an EMBL/GenBank/DDBJ whole genome shotgun (WGS) entry which is preliminary data.</text>
</comment>
<reference evidence="8 9" key="1">
    <citation type="submission" date="2018-11" db="EMBL/GenBank/DDBJ databases">
        <title>Genomic Encyclopedia of Type Strains, Phase IV (KMG-IV): sequencing the most valuable type-strain genomes for metagenomic binning, comparative biology and taxonomic classification.</title>
        <authorList>
            <person name="Goeker M."/>
        </authorList>
    </citation>
    <scope>NUCLEOTIDE SEQUENCE [LARGE SCALE GENOMIC DNA]</scope>
    <source>
        <strain evidence="8 9">DSM 22027</strain>
    </source>
</reference>